<comment type="function">
    <text evidence="10">May be implicated in the regulation of the transcription as a repressor of the transcriptional activity of E4TF1.</text>
</comment>
<dbReference type="InterPro" id="IPR001876">
    <property type="entry name" value="Znf_RanBP2"/>
</dbReference>
<dbReference type="PROSITE" id="PS50199">
    <property type="entry name" value="ZF_RANBP2_2"/>
    <property type="match status" value="1"/>
</dbReference>
<evidence type="ECO:0000256" key="6">
    <source>
        <dbReference type="ARBA" id="ARBA00023015"/>
    </source>
</evidence>
<feature type="compositionally biased region" description="Low complexity" evidence="12">
    <location>
        <begin position="380"/>
        <end position="389"/>
    </location>
</feature>
<dbReference type="Pfam" id="PF17219">
    <property type="entry name" value="YAF2_RYBP"/>
    <property type="match status" value="1"/>
</dbReference>
<feature type="compositionally biased region" description="Basic and acidic residues" evidence="12">
    <location>
        <begin position="323"/>
        <end position="351"/>
    </location>
</feature>
<dbReference type="Proteomes" id="UP000694621">
    <property type="component" value="Unplaced"/>
</dbReference>
<dbReference type="InterPro" id="IPR036443">
    <property type="entry name" value="Znf_RanBP2_sf"/>
</dbReference>
<dbReference type="SUPFAM" id="SSF90209">
    <property type="entry name" value="Ran binding protein zinc finger-like"/>
    <property type="match status" value="1"/>
</dbReference>
<dbReference type="GO" id="GO:0008270">
    <property type="term" value="F:zinc ion binding"/>
    <property type="evidence" value="ECO:0007669"/>
    <property type="project" value="UniProtKB-KW"/>
</dbReference>
<dbReference type="GO" id="GO:0003677">
    <property type="term" value="F:DNA binding"/>
    <property type="evidence" value="ECO:0007669"/>
    <property type="project" value="UniProtKB-KW"/>
</dbReference>
<accession>A0A8B9KQ80</accession>
<evidence type="ECO:0000256" key="7">
    <source>
        <dbReference type="ARBA" id="ARBA00023125"/>
    </source>
</evidence>
<evidence type="ECO:0000256" key="8">
    <source>
        <dbReference type="ARBA" id="ARBA00023163"/>
    </source>
</evidence>
<evidence type="ECO:0000256" key="10">
    <source>
        <dbReference type="ARBA" id="ARBA00058221"/>
    </source>
</evidence>
<sequence length="478" mass="52511">MARSGETGTVNQLYSSSLLSDSQTLGSFHSAAGADWLRCGSRAHALRGWAAAAAAAAATERQQQRQQLLCSSVCVCACVRMRACVCMHVRTYACANVCARLCVCVCGPRSVNPLCSSAPLPSMGDKKSPSRPKRQGKPSADDGLWDCSVCTFKNSAEAFKCSMCDVRKGTSTRKPRINSQLVAQQVAQQYATPPPAKKERRDRTDRDQPDDDHYDMDNSDSDRLSSVHPDSDQPDRLGLESSQSERGHMHKDRRQERVGLEKPQQLHVDRRPERAGLTQELLQHEGAQRENPHRELMDKLQPQRQLTDKELPLTGGPGMQPAERMRAEKEGLKKGKLERTMADKQKEKEKGAAPNKKPATAKKIKPKLIHKGPPSERNSTKSGKSTTKSNRQLISRPKLKNIDRSSAQQLAITVGNVTVIITDFKEKTRSSSTSSCTVTSSAGSEQQHMSSSSESTEKGSSRASTPRRDLSSGHNEVL</sequence>
<keyword evidence="7" id="KW-0238">DNA-binding</keyword>
<dbReference type="PANTHER" id="PTHR12920">
    <property type="entry name" value="RYBP AND YAF2-RELATED"/>
    <property type="match status" value="1"/>
</dbReference>
<dbReference type="PROSITE" id="PS01358">
    <property type="entry name" value="ZF_RANBP2_1"/>
    <property type="match status" value="1"/>
</dbReference>
<evidence type="ECO:0000256" key="12">
    <source>
        <dbReference type="SAM" id="MobiDB-lite"/>
    </source>
</evidence>
<keyword evidence="3" id="KW-0479">Metal-binding</keyword>
<protein>
    <submittedName>
        <fullName evidence="14">RING1 and YY1-binding protein A</fullName>
    </submittedName>
</protein>
<organism evidence="14 15">
    <name type="scientific">Astyanax mexicanus</name>
    <name type="common">Blind cave fish</name>
    <name type="synonym">Astyanax fasciatus mexicanus</name>
    <dbReference type="NCBI Taxonomy" id="7994"/>
    <lineage>
        <taxon>Eukaryota</taxon>
        <taxon>Metazoa</taxon>
        <taxon>Chordata</taxon>
        <taxon>Craniata</taxon>
        <taxon>Vertebrata</taxon>
        <taxon>Euteleostomi</taxon>
        <taxon>Actinopterygii</taxon>
        <taxon>Neopterygii</taxon>
        <taxon>Teleostei</taxon>
        <taxon>Ostariophysi</taxon>
        <taxon>Characiformes</taxon>
        <taxon>Characoidei</taxon>
        <taxon>Acestrorhamphidae</taxon>
        <taxon>Acestrorhamphinae</taxon>
        <taxon>Astyanax</taxon>
    </lineage>
</organism>
<keyword evidence="2" id="KW-0678">Repressor</keyword>
<evidence type="ECO:0000313" key="15">
    <source>
        <dbReference type="Proteomes" id="UP000694621"/>
    </source>
</evidence>
<gene>
    <name evidence="14" type="primary">rybpa</name>
</gene>
<evidence type="ECO:0000256" key="2">
    <source>
        <dbReference type="ARBA" id="ARBA00022491"/>
    </source>
</evidence>
<feature type="region of interest" description="Disordered" evidence="12">
    <location>
        <begin position="118"/>
        <end position="141"/>
    </location>
</feature>
<dbReference type="PANTHER" id="PTHR12920:SF3">
    <property type="entry name" value="RING1 AND YY1-BINDING PROTEIN"/>
    <property type="match status" value="1"/>
</dbReference>
<dbReference type="GO" id="GO:0005634">
    <property type="term" value="C:nucleus"/>
    <property type="evidence" value="ECO:0007669"/>
    <property type="project" value="UniProtKB-SubCell"/>
</dbReference>
<feature type="domain" description="RanBP2-type" evidence="13">
    <location>
        <begin position="141"/>
        <end position="170"/>
    </location>
</feature>
<evidence type="ECO:0000256" key="3">
    <source>
        <dbReference type="ARBA" id="ARBA00022723"/>
    </source>
</evidence>
<feature type="compositionally biased region" description="Basic and acidic residues" evidence="12">
    <location>
        <begin position="282"/>
        <end position="298"/>
    </location>
</feature>
<name>A0A8B9KQ80_ASTMX</name>
<proteinExistence type="predicted"/>
<evidence type="ECO:0000256" key="4">
    <source>
        <dbReference type="ARBA" id="ARBA00022771"/>
    </source>
</evidence>
<evidence type="ECO:0000256" key="5">
    <source>
        <dbReference type="ARBA" id="ARBA00022833"/>
    </source>
</evidence>
<feature type="compositionally biased region" description="Basic residues" evidence="12">
    <location>
        <begin position="359"/>
        <end position="370"/>
    </location>
</feature>
<comment type="subcellular location">
    <subcellularLocation>
        <location evidence="1">Nucleus</location>
    </subcellularLocation>
</comment>
<feature type="compositionally biased region" description="Basic and acidic residues" evidence="12">
    <location>
        <begin position="196"/>
        <end position="207"/>
    </location>
</feature>
<dbReference type="InterPro" id="IPR039958">
    <property type="entry name" value="RYBP/YAF2"/>
</dbReference>
<keyword evidence="9" id="KW-0539">Nucleus</keyword>
<feature type="compositionally biased region" description="Basic and acidic residues" evidence="12">
    <location>
        <begin position="220"/>
        <end position="260"/>
    </location>
</feature>
<evidence type="ECO:0000256" key="1">
    <source>
        <dbReference type="ARBA" id="ARBA00004123"/>
    </source>
</evidence>
<dbReference type="Ensembl" id="ENSAMXT00005042567.1">
    <property type="protein sequence ID" value="ENSAMXP00005039094.1"/>
    <property type="gene ID" value="ENSAMXG00005018482.1"/>
</dbReference>
<feature type="compositionally biased region" description="Low complexity" evidence="12">
    <location>
        <begin position="430"/>
        <end position="454"/>
    </location>
</feature>
<evidence type="ECO:0000313" key="14">
    <source>
        <dbReference type="Ensembl" id="ENSAMXP00005039094.1"/>
    </source>
</evidence>
<dbReference type="AlphaFoldDB" id="A0A8B9KQ80"/>
<feature type="region of interest" description="Disordered" evidence="12">
    <location>
        <begin position="184"/>
        <end position="478"/>
    </location>
</feature>
<feature type="compositionally biased region" description="Acidic residues" evidence="12">
    <location>
        <begin position="208"/>
        <end position="219"/>
    </location>
</feature>
<evidence type="ECO:0000259" key="13">
    <source>
        <dbReference type="PROSITE" id="PS50199"/>
    </source>
</evidence>
<keyword evidence="5" id="KW-0862">Zinc</keyword>
<evidence type="ECO:0000256" key="11">
    <source>
        <dbReference type="PROSITE-ProRule" id="PRU00322"/>
    </source>
</evidence>
<dbReference type="InterPro" id="IPR033774">
    <property type="entry name" value="YAF2_RYBP"/>
</dbReference>
<keyword evidence="8" id="KW-0804">Transcription</keyword>
<dbReference type="GO" id="GO:0045893">
    <property type="term" value="P:positive regulation of DNA-templated transcription"/>
    <property type="evidence" value="ECO:0007669"/>
    <property type="project" value="InterPro"/>
</dbReference>
<dbReference type="OrthoDB" id="8949000at2759"/>
<evidence type="ECO:0000256" key="9">
    <source>
        <dbReference type="ARBA" id="ARBA00023242"/>
    </source>
</evidence>
<dbReference type="Gene3D" id="4.10.1060.10">
    <property type="entry name" value="Zinc finger, RanBP2-type"/>
    <property type="match status" value="1"/>
</dbReference>
<keyword evidence="6" id="KW-0805">Transcription regulation</keyword>
<reference evidence="14" key="1">
    <citation type="submission" date="2025-08" db="UniProtKB">
        <authorList>
            <consortium name="Ensembl"/>
        </authorList>
    </citation>
    <scope>IDENTIFICATION</scope>
</reference>
<feature type="compositionally biased region" description="Basic and acidic residues" evidence="12">
    <location>
        <begin position="455"/>
        <end position="478"/>
    </location>
</feature>
<keyword evidence="4 11" id="KW-0863">Zinc-finger</keyword>
<dbReference type="Pfam" id="PF00641">
    <property type="entry name" value="Zn_ribbon_RanBP"/>
    <property type="match status" value="1"/>
</dbReference>
<dbReference type="FunFam" id="4.10.1060.10:FF:000009">
    <property type="entry name" value="YY1 associated factor 2"/>
    <property type="match status" value="1"/>
</dbReference>
<dbReference type="SMART" id="SM00547">
    <property type="entry name" value="ZnF_RBZ"/>
    <property type="match status" value="1"/>
</dbReference>
<dbReference type="GO" id="GO:0003712">
    <property type="term" value="F:transcription coregulator activity"/>
    <property type="evidence" value="ECO:0007669"/>
    <property type="project" value="TreeGrafter"/>
</dbReference>